<name>A0A8J3PKD6_9ACTN</name>
<evidence type="ECO:0008006" key="5">
    <source>
        <dbReference type="Google" id="ProtNLM"/>
    </source>
</evidence>
<evidence type="ECO:0000313" key="3">
    <source>
        <dbReference type="EMBL" id="GIG72722.1"/>
    </source>
</evidence>
<proteinExistence type="predicted"/>
<dbReference type="CDD" id="cd06533">
    <property type="entry name" value="Glyco_transf_WecG_TagA"/>
    <property type="match status" value="1"/>
</dbReference>
<dbReference type="NCBIfam" id="TIGR00696">
    <property type="entry name" value="wecG_tagA_cpsF"/>
    <property type="match status" value="1"/>
</dbReference>
<dbReference type="EMBL" id="BONU01000005">
    <property type="protein sequence ID" value="GIG72722.1"/>
    <property type="molecule type" value="Genomic_DNA"/>
</dbReference>
<gene>
    <name evidence="3" type="ORF">Pfl04_11260</name>
</gene>
<dbReference type="GO" id="GO:0016758">
    <property type="term" value="F:hexosyltransferase activity"/>
    <property type="evidence" value="ECO:0007669"/>
    <property type="project" value="TreeGrafter"/>
</dbReference>
<dbReference type="InterPro" id="IPR004629">
    <property type="entry name" value="WecG_TagA_CpsF"/>
</dbReference>
<accession>A0A8J3PKD6</accession>
<reference evidence="3" key="1">
    <citation type="submission" date="2021-01" db="EMBL/GenBank/DDBJ databases">
        <title>Whole genome shotgun sequence of Planosporangium flavigriseum NBRC 105377.</title>
        <authorList>
            <person name="Komaki H."/>
            <person name="Tamura T."/>
        </authorList>
    </citation>
    <scope>NUCLEOTIDE SEQUENCE</scope>
    <source>
        <strain evidence="3">NBRC 105377</strain>
    </source>
</reference>
<dbReference type="AlphaFoldDB" id="A0A8J3PKD6"/>
<sequence>MDRHVVLDGIPIDRRTEAEIVAYVRDSLDRGQGGRIVTPNIDILRLARRNPDLRAQLADADLVVADGTPLLWASRLARAPLPERVAGSSLVWSLAAALAADGRSLYLLGGAPAFFGRVEGAHRAARRLVRAYPGLRIAGHASPRFGFYRDRATLDAICREVIEAKPDVVYLGLGAAGQERLIDRLRGDLPGTWLLGCGAAIDCLAGDQVRAPEWMRRSRLAWAHRLADRYHGHDAPYALGLLVRAAISRQ</sequence>
<keyword evidence="2" id="KW-0808">Transferase</keyword>
<dbReference type="Proteomes" id="UP000653674">
    <property type="component" value="Unassembled WGS sequence"/>
</dbReference>
<comment type="caution">
    <text evidence="3">The sequence shown here is derived from an EMBL/GenBank/DDBJ whole genome shotgun (WGS) entry which is preliminary data.</text>
</comment>
<dbReference type="PANTHER" id="PTHR34136">
    <property type="match status" value="1"/>
</dbReference>
<protein>
    <recommendedName>
        <fullName evidence="5">N-acetylglucosaminyldiphosphoundecaprenol N-acetyl-beta-D-mannosaminyltransferase</fullName>
    </recommendedName>
</protein>
<evidence type="ECO:0000256" key="1">
    <source>
        <dbReference type="ARBA" id="ARBA00022676"/>
    </source>
</evidence>
<keyword evidence="1" id="KW-0328">Glycosyltransferase</keyword>
<evidence type="ECO:0000313" key="4">
    <source>
        <dbReference type="Proteomes" id="UP000653674"/>
    </source>
</evidence>
<dbReference type="PANTHER" id="PTHR34136:SF1">
    <property type="entry name" value="UDP-N-ACETYL-D-MANNOSAMINURONIC ACID TRANSFERASE"/>
    <property type="match status" value="1"/>
</dbReference>
<keyword evidence="4" id="KW-1185">Reference proteome</keyword>
<organism evidence="3 4">
    <name type="scientific">Planosporangium flavigriseum</name>
    <dbReference type="NCBI Taxonomy" id="373681"/>
    <lineage>
        <taxon>Bacteria</taxon>
        <taxon>Bacillati</taxon>
        <taxon>Actinomycetota</taxon>
        <taxon>Actinomycetes</taxon>
        <taxon>Micromonosporales</taxon>
        <taxon>Micromonosporaceae</taxon>
        <taxon>Planosporangium</taxon>
    </lineage>
</organism>
<evidence type="ECO:0000256" key="2">
    <source>
        <dbReference type="ARBA" id="ARBA00022679"/>
    </source>
</evidence>
<dbReference type="Pfam" id="PF03808">
    <property type="entry name" value="Glyco_tran_WecG"/>
    <property type="match status" value="1"/>
</dbReference>
<dbReference type="RefSeq" id="WP_168075655.1">
    <property type="nucleotide sequence ID" value="NZ_BAAAQJ010000019.1"/>
</dbReference>